<evidence type="ECO:0000313" key="9">
    <source>
        <dbReference type="EMBL" id="TFE30139.1"/>
    </source>
</evidence>
<feature type="transmembrane region" description="Helical" evidence="7">
    <location>
        <begin position="21"/>
        <end position="40"/>
    </location>
</feature>
<dbReference type="InterPro" id="IPR003660">
    <property type="entry name" value="HAMP_dom"/>
</dbReference>
<comment type="caution">
    <text evidence="9">The sequence shown here is derived from an EMBL/GenBank/DDBJ whole genome shotgun (WGS) entry which is preliminary data.</text>
</comment>
<dbReference type="CDD" id="cd06225">
    <property type="entry name" value="HAMP"/>
    <property type="match status" value="1"/>
</dbReference>
<feature type="domain" description="HAMP" evidence="8">
    <location>
        <begin position="321"/>
        <end position="373"/>
    </location>
</feature>
<dbReference type="InterPro" id="IPR036890">
    <property type="entry name" value="HATPase_C_sf"/>
</dbReference>
<sequence>MKEVCRLFSRALNNLKLRTKLFLSFIVVVFIPVLIVGILLTNELRNMALKNAMEQTSTNVQRVKARTAELINVAYDSAYRLANDDRLETVTNRRYETVYGVVQAYREYPDFKENRRLYKEISNIRFYMDNPTLLDNWEFIQPEPSIVQTAWYQRALGSSNGMTSWYYLEDERDKLKYLSLVRKVSFLDQATSGVLVINVNMDMLDSILNQESFETMIVDDSNTIVAANRNDRKGKTLADIDFEREVITERGGMFEADVDGKASRVLIEPLVPESSLNTLRIISVFSIDNIVKDANRINVLALIVISASLVIAIFLIYGVSTILSKRMLRLSKHITKVATGNFDIALKIDGKDEIGQLSRQFNAMVSSINELVEEVQESNRQKNLLVSKQNEIKLKMMASQINPHFLFNALESIRMKAHLKGEKEISQVVRLLGKLMRRNLEVGTGKTKLMNEIDIVRCYLDIQKFRYEDRLGYSLRIDPRVENTDIPPLIIQPLVENAVIHGLENKTEGGIVYVQAELIGDLIHIDVFDNGEGMTEEKIAQLVESLSETDDDEQNRIGLRNVHLRLLLTYGSEHGLVFKSEPGVGTHISFTIPHGGETHV</sequence>
<comment type="subcellular location">
    <subcellularLocation>
        <location evidence="1">Cell membrane</location>
        <topology evidence="1">Multi-pass membrane protein</topology>
    </subcellularLocation>
</comment>
<evidence type="ECO:0000313" key="10">
    <source>
        <dbReference type="Proteomes" id="UP000297900"/>
    </source>
</evidence>
<dbReference type="Proteomes" id="UP000297900">
    <property type="component" value="Unassembled WGS sequence"/>
</dbReference>
<gene>
    <name evidence="9" type="ORF">E2980_04825</name>
</gene>
<evidence type="ECO:0000259" key="8">
    <source>
        <dbReference type="PROSITE" id="PS50885"/>
    </source>
</evidence>
<evidence type="ECO:0000256" key="7">
    <source>
        <dbReference type="SAM" id="Phobius"/>
    </source>
</evidence>
<dbReference type="Gene3D" id="6.10.340.10">
    <property type="match status" value="1"/>
</dbReference>
<proteinExistence type="predicted"/>
<keyword evidence="2" id="KW-1003">Cell membrane</keyword>
<keyword evidence="7" id="KW-0812">Transmembrane</keyword>
<evidence type="ECO:0000256" key="4">
    <source>
        <dbReference type="ARBA" id="ARBA00022679"/>
    </source>
</evidence>
<dbReference type="SMART" id="SM00387">
    <property type="entry name" value="HATPase_c"/>
    <property type="match status" value="1"/>
</dbReference>
<keyword evidence="3" id="KW-0597">Phosphoprotein</keyword>
<dbReference type="AlphaFoldDB" id="A0A4Y8M5E4"/>
<keyword evidence="7" id="KW-1133">Transmembrane helix</keyword>
<dbReference type="Gene3D" id="3.30.565.10">
    <property type="entry name" value="Histidine kinase-like ATPase, C-terminal domain"/>
    <property type="match status" value="1"/>
</dbReference>
<dbReference type="SMART" id="SM00304">
    <property type="entry name" value="HAMP"/>
    <property type="match status" value="1"/>
</dbReference>
<dbReference type="SUPFAM" id="SSF55874">
    <property type="entry name" value="ATPase domain of HSP90 chaperone/DNA topoisomerase II/histidine kinase"/>
    <property type="match status" value="1"/>
</dbReference>
<keyword evidence="5 9" id="KW-0418">Kinase</keyword>
<dbReference type="PROSITE" id="PS50885">
    <property type="entry name" value="HAMP"/>
    <property type="match status" value="1"/>
</dbReference>
<dbReference type="PANTHER" id="PTHR34220">
    <property type="entry name" value="SENSOR HISTIDINE KINASE YPDA"/>
    <property type="match status" value="1"/>
</dbReference>
<dbReference type="EMBL" id="SOMN01000003">
    <property type="protein sequence ID" value="TFE30139.1"/>
    <property type="molecule type" value="Genomic_DNA"/>
</dbReference>
<dbReference type="GO" id="GO:0005886">
    <property type="term" value="C:plasma membrane"/>
    <property type="evidence" value="ECO:0007669"/>
    <property type="project" value="UniProtKB-SubCell"/>
</dbReference>
<dbReference type="InterPro" id="IPR050640">
    <property type="entry name" value="Bact_2-comp_sensor_kinase"/>
</dbReference>
<reference evidence="9 10" key="1">
    <citation type="submission" date="2019-03" db="EMBL/GenBank/DDBJ databases">
        <title>Cohnella endophytica sp. nov., a novel endophytic bacterium isolated from bark of Sonneratia apetala.</title>
        <authorList>
            <person name="Tuo L."/>
        </authorList>
    </citation>
    <scope>NUCLEOTIDE SEQUENCE [LARGE SCALE GENOMIC DNA]</scope>
    <source>
        <strain evidence="9 10">CCTCC AB 208254</strain>
    </source>
</reference>
<keyword evidence="4" id="KW-0808">Transferase</keyword>
<evidence type="ECO:0000256" key="6">
    <source>
        <dbReference type="ARBA" id="ARBA00023136"/>
    </source>
</evidence>
<dbReference type="Pfam" id="PF06580">
    <property type="entry name" value="His_kinase"/>
    <property type="match status" value="1"/>
</dbReference>
<evidence type="ECO:0000256" key="5">
    <source>
        <dbReference type="ARBA" id="ARBA00022777"/>
    </source>
</evidence>
<dbReference type="PANTHER" id="PTHR34220:SF7">
    <property type="entry name" value="SENSOR HISTIDINE KINASE YPDA"/>
    <property type="match status" value="1"/>
</dbReference>
<name>A0A4Y8M5E4_9BACL</name>
<dbReference type="Gene3D" id="3.30.450.20">
    <property type="entry name" value="PAS domain"/>
    <property type="match status" value="2"/>
</dbReference>
<dbReference type="GO" id="GO:0000155">
    <property type="term" value="F:phosphorelay sensor kinase activity"/>
    <property type="evidence" value="ECO:0007669"/>
    <property type="project" value="InterPro"/>
</dbReference>
<evidence type="ECO:0000256" key="1">
    <source>
        <dbReference type="ARBA" id="ARBA00004651"/>
    </source>
</evidence>
<dbReference type="InterPro" id="IPR010559">
    <property type="entry name" value="Sig_transdc_His_kin_internal"/>
</dbReference>
<keyword evidence="10" id="KW-1185">Reference proteome</keyword>
<keyword evidence="6 7" id="KW-0472">Membrane</keyword>
<dbReference type="SUPFAM" id="SSF158472">
    <property type="entry name" value="HAMP domain-like"/>
    <property type="match status" value="1"/>
</dbReference>
<dbReference type="InterPro" id="IPR003594">
    <property type="entry name" value="HATPase_dom"/>
</dbReference>
<accession>A0A4Y8M5E4</accession>
<evidence type="ECO:0000256" key="2">
    <source>
        <dbReference type="ARBA" id="ARBA00022475"/>
    </source>
</evidence>
<feature type="transmembrane region" description="Helical" evidence="7">
    <location>
        <begin position="299"/>
        <end position="323"/>
    </location>
</feature>
<dbReference type="Pfam" id="PF00672">
    <property type="entry name" value="HAMP"/>
    <property type="match status" value="1"/>
</dbReference>
<dbReference type="OrthoDB" id="9776552at2"/>
<dbReference type="RefSeq" id="WP_135151057.1">
    <property type="nucleotide sequence ID" value="NZ_SOMN01000003.1"/>
</dbReference>
<evidence type="ECO:0000256" key="3">
    <source>
        <dbReference type="ARBA" id="ARBA00022553"/>
    </source>
</evidence>
<organism evidence="9 10">
    <name type="scientific">Cohnella luojiensis</name>
    <dbReference type="NCBI Taxonomy" id="652876"/>
    <lineage>
        <taxon>Bacteria</taxon>
        <taxon>Bacillati</taxon>
        <taxon>Bacillota</taxon>
        <taxon>Bacilli</taxon>
        <taxon>Bacillales</taxon>
        <taxon>Paenibacillaceae</taxon>
        <taxon>Cohnella</taxon>
    </lineage>
</organism>
<dbReference type="Pfam" id="PF02518">
    <property type="entry name" value="HATPase_c"/>
    <property type="match status" value="1"/>
</dbReference>
<protein>
    <submittedName>
        <fullName evidence="9">Sensor histidine kinase</fullName>
    </submittedName>
</protein>